<dbReference type="PATRIC" id="fig|1121307.3.peg.140"/>
<accession>A0A0J8G4T8</accession>
<organism evidence="1 2">
    <name type="scientific">Clostridium cylindrosporum DSM 605</name>
    <dbReference type="NCBI Taxonomy" id="1121307"/>
    <lineage>
        <taxon>Bacteria</taxon>
        <taxon>Bacillati</taxon>
        <taxon>Bacillota</taxon>
        <taxon>Clostridia</taxon>
        <taxon>Eubacteriales</taxon>
        <taxon>Clostridiaceae</taxon>
        <taxon>Clostridium</taxon>
    </lineage>
</organism>
<sequence length="50" mass="5466">MAGVMLGAAAAGIMATPMMRTRTRRRIVRTSRRMMNSAGRAVGDIVDIMR</sequence>
<keyword evidence="2" id="KW-1185">Reference proteome</keyword>
<protein>
    <recommendedName>
        <fullName evidence="3">YtxH domain-containing protein</fullName>
    </recommendedName>
</protein>
<dbReference type="STRING" id="1121307.CLCY_11c00250"/>
<gene>
    <name evidence="1" type="ORF">CLCY_11c00250</name>
</gene>
<dbReference type="AlphaFoldDB" id="A0A0J8G4T8"/>
<dbReference type="EMBL" id="LFVU01000005">
    <property type="protein sequence ID" value="KMT22691.1"/>
    <property type="molecule type" value="Genomic_DNA"/>
</dbReference>
<name>A0A0J8G4T8_CLOCY</name>
<dbReference type="Proteomes" id="UP000036756">
    <property type="component" value="Unassembled WGS sequence"/>
</dbReference>
<evidence type="ECO:0000313" key="1">
    <source>
        <dbReference type="EMBL" id="KMT22691.1"/>
    </source>
</evidence>
<evidence type="ECO:0008006" key="3">
    <source>
        <dbReference type="Google" id="ProtNLM"/>
    </source>
</evidence>
<proteinExistence type="predicted"/>
<reference evidence="1 2" key="1">
    <citation type="submission" date="2015-06" db="EMBL/GenBank/DDBJ databases">
        <title>Draft genome sequence of the purine-degrading Clostridium cylindrosporum HC-1 (DSM 605).</title>
        <authorList>
            <person name="Poehlein A."/>
            <person name="Schiel-Bengelsdorf B."/>
            <person name="Bengelsdorf F."/>
            <person name="Daniel R."/>
            <person name="Duerre P."/>
        </authorList>
    </citation>
    <scope>NUCLEOTIDE SEQUENCE [LARGE SCALE GENOMIC DNA]</scope>
    <source>
        <strain evidence="1 2">DSM 605</strain>
    </source>
</reference>
<evidence type="ECO:0000313" key="2">
    <source>
        <dbReference type="Proteomes" id="UP000036756"/>
    </source>
</evidence>
<comment type="caution">
    <text evidence="1">The sequence shown here is derived from an EMBL/GenBank/DDBJ whole genome shotgun (WGS) entry which is preliminary data.</text>
</comment>